<dbReference type="PIRSF" id="PIRSF005962">
    <property type="entry name" value="Pept_M20D_amidohydro"/>
    <property type="match status" value="1"/>
</dbReference>
<dbReference type="Gene3D" id="3.40.630.10">
    <property type="entry name" value="Zn peptidases"/>
    <property type="match status" value="1"/>
</dbReference>
<dbReference type="Pfam" id="PF07687">
    <property type="entry name" value="M20_dimer"/>
    <property type="match status" value="1"/>
</dbReference>
<gene>
    <name evidence="2" type="ORF">JOC48_000969</name>
</gene>
<dbReference type="Gene3D" id="3.30.70.360">
    <property type="match status" value="1"/>
</dbReference>
<protein>
    <submittedName>
        <fullName evidence="2">Amidohydrolase</fullName>
        <ecNumber evidence="2">3.5.1.-</ecNumber>
    </submittedName>
</protein>
<dbReference type="InterPro" id="IPR017439">
    <property type="entry name" value="Amidohydrolase"/>
</dbReference>
<reference evidence="2 3" key="1">
    <citation type="submission" date="2021-01" db="EMBL/GenBank/DDBJ databases">
        <title>Genomic Encyclopedia of Type Strains, Phase IV (KMG-IV): sequencing the most valuable type-strain genomes for metagenomic binning, comparative biology and taxonomic classification.</title>
        <authorList>
            <person name="Goeker M."/>
        </authorList>
    </citation>
    <scope>NUCLEOTIDE SEQUENCE [LARGE SCALE GENOMIC DNA]</scope>
    <source>
        <strain evidence="2 3">DSM 23711</strain>
    </source>
</reference>
<evidence type="ECO:0000313" key="3">
    <source>
        <dbReference type="Proteomes" id="UP001296943"/>
    </source>
</evidence>
<dbReference type="RefSeq" id="WP_204497895.1">
    <property type="nucleotide sequence ID" value="NZ_JAFBDR010000003.1"/>
</dbReference>
<sequence>MKSYIKKIESRVMEIFDHLHGNAEISWKEFKTTNYIAQFLEAEGVRVTTFKDHTGVIGEFGEGKPVVAIRADMDALWQEVDGVFQANHSCGHDAHMSIVLGVLLVIKEYLPNPKGTIRFIFQPAEEKGTGALKMVEKGVVDDVDYLYGMHLRPIQELPNGTAVPAIVHGAARFFQGSIMSDDTHGARPHLGKNAIEIGASIVTMLNNIHLDPMQPHSVKMTSFHAGGESSNIIPGSATFSLDLRAQKNETMEQLAKKVNDIITFLADYYDVEIKMEMGADVAAAEVNKQAEKLMEQSISEVLGKKHLRPPLITTGGDDFHFYTIKRPRLKATMLGIGCDLAPGLHHPKMTFKKEAITQAIEILTRTIILTLEGREA</sequence>
<dbReference type="Proteomes" id="UP001296943">
    <property type="component" value="Unassembled WGS sequence"/>
</dbReference>
<proteinExistence type="predicted"/>
<dbReference type="InterPro" id="IPR002933">
    <property type="entry name" value="Peptidase_M20"/>
</dbReference>
<dbReference type="InterPro" id="IPR037484">
    <property type="entry name" value="AmhX-like"/>
</dbReference>
<dbReference type="PANTHER" id="PTHR11014:SF122">
    <property type="entry name" value="AMIDOHYDROLASE AMHX"/>
    <property type="match status" value="1"/>
</dbReference>
<keyword evidence="2" id="KW-0378">Hydrolase</keyword>
<dbReference type="EC" id="3.5.1.-" evidence="2"/>
<keyword evidence="3" id="KW-1185">Reference proteome</keyword>
<comment type="caution">
    <text evidence="2">The sequence shown here is derived from an EMBL/GenBank/DDBJ whole genome shotgun (WGS) entry which is preliminary data.</text>
</comment>
<dbReference type="SUPFAM" id="SSF53187">
    <property type="entry name" value="Zn-dependent exopeptidases"/>
    <property type="match status" value="1"/>
</dbReference>
<dbReference type="GO" id="GO:0016787">
    <property type="term" value="F:hydrolase activity"/>
    <property type="evidence" value="ECO:0007669"/>
    <property type="project" value="UniProtKB-KW"/>
</dbReference>
<dbReference type="NCBIfam" id="TIGR01891">
    <property type="entry name" value="amidohydrolases"/>
    <property type="match status" value="1"/>
</dbReference>
<name>A0ABS2MX76_9BACI</name>
<accession>A0ABS2MX76</accession>
<dbReference type="Pfam" id="PF01546">
    <property type="entry name" value="Peptidase_M20"/>
    <property type="match status" value="1"/>
</dbReference>
<dbReference type="InterPro" id="IPR011650">
    <property type="entry name" value="Peptidase_M20_dimer"/>
</dbReference>
<evidence type="ECO:0000259" key="1">
    <source>
        <dbReference type="Pfam" id="PF07687"/>
    </source>
</evidence>
<dbReference type="SUPFAM" id="SSF55031">
    <property type="entry name" value="Bacterial exopeptidase dimerisation domain"/>
    <property type="match status" value="1"/>
</dbReference>
<organism evidence="2 3">
    <name type="scientific">Aquibacillus albus</name>
    <dbReference type="NCBI Taxonomy" id="1168171"/>
    <lineage>
        <taxon>Bacteria</taxon>
        <taxon>Bacillati</taxon>
        <taxon>Bacillota</taxon>
        <taxon>Bacilli</taxon>
        <taxon>Bacillales</taxon>
        <taxon>Bacillaceae</taxon>
        <taxon>Aquibacillus</taxon>
    </lineage>
</organism>
<feature type="domain" description="Peptidase M20 dimerisation" evidence="1">
    <location>
        <begin position="182"/>
        <end position="263"/>
    </location>
</feature>
<dbReference type="InterPro" id="IPR036264">
    <property type="entry name" value="Bact_exopeptidase_dim_dom"/>
</dbReference>
<dbReference type="PANTHER" id="PTHR11014">
    <property type="entry name" value="PEPTIDASE M20 FAMILY MEMBER"/>
    <property type="match status" value="1"/>
</dbReference>
<dbReference type="EMBL" id="JAFBDR010000003">
    <property type="protein sequence ID" value="MBM7570491.1"/>
    <property type="molecule type" value="Genomic_DNA"/>
</dbReference>
<evidence type="ECO:0000313" key="2">
    <source>
        <dbReference type="EMBL" id="MBM7570491.1"/>
    </source>
</evidence>
<dbReference type="CDD" id="cd08018">
    <property type="entry name" value="M20_Acy1_amhX-like"/>
    <property type="match status" value="1"/>
</dbReference>